<accession>A0A2W7QIY3</accession>
<gene>
    <name evidence="1" type="ORF">LV85_03693</name>
</gene>
<reference evidence="1 2" key="1">
    <citation type="submission" date="2018-06" db="EMBL/GenBank/DDBJ databases">
        <title>Genomic Encyclopedia of Archaeal and Bacterial Type Strains, Phase II (KMG-II): from individual species to whole genera.</title>
        <authorList>
            <person name="Goeker M."/>
        </authorList>
    </citation>
    <scope>NUCLEOTIDE SEQUENCE [LARGE SCALE GENOMIC DNA]</scope>
    <source>
        <strain evidence="1 2">DSM 19830</strain>
    </source>
</reference>
<keyword evidence="2" id="KW-1185">Reference proteome</keyword>
<dbReference type="EMBL" id="QKZT01000021">
    <property type="protein sequence ID" value="PZX48283.1"/>
    <property type="molecule type" value="Genomic_DNA"/>
</dbReference>
<sequence>MLLNFSNHPSASWPENQIKIAQQWGVIQDLPFPPIDPTADEQEIDMLAQQYLSQILEINPNAVHVMGELTFSFKLIELLKSHGVTCIASTTSRNTQEMSDGTKVSKFEFVQFRSY</sequence>
<evidence type="ECO:0000313" key="1">
    <source>
        <dbReference type="EMBL" id="PZX48283.1"/>
    </source>
</evidence>
<comment type="caution">
    <text evidence="1">The sequence shown here is derived from an EMBL/GenBank/DDBJ whole genome shotgun (WGS) entry which is preliminary data.</text>
</comment>
<evidence type="ECO:0008006" key="3">
    <source>
        <dbReference type="Google" id="ProtNLM"/>
    </source>
</evidence>
<protein>
    <recommendedName>
        <fullName evidence="3">CRISPR-associated protein</fullName>
    </recommendedName>
</protein>
<dbReference type="AlphaFoldDB" id="A0A2W7QIY3"/>
<dbReference type="Proteomes" id="UP000248882">
    <property type="component" value="Unassembled WGS sequence"/>
</dbReference>
<proteinExistence type="predicted"/>
<name>A0A2W7QIY3_9BACT</name>
<dbReference type="RefSeq" id="WP_111322180.1">
    <property type="nucleotide sequence ID" value="NZ_QKZT01000021.1"/>
</dbReference>
<dbReference type="OrthoDB" id="1452810at2"/>
<evidence type="ECO:0000313" key="2">
    <source>
        <dbReference type="Proteomes" id="UP000248882"/>
    </source>
</evidence>
<organism evidence="1 2">
    <name type="scientific">Algoriphagus chordae</name>
    <dbReference type="NCBI Taxonomy" id="237019"/>
    <lineage>
        <taxon>Bacteria</taxon>
        <taxon>Pseudomonadati</taxon>
        <taxon>Bacteroidota</taxon>
        <taxon>Cytophagia</taxon>
        <taxon>Cytophagales</taxon>
        <taxon>Cyclobacteriaceae</taxon>
        <taxon>Algoriphagus</taxon>
    </lineage>
</organism>